<proteinExistence type="predicted"/>
<dbReference type="AlphaFoldDB" id="W9HGB0"/>
<gene>
    <name evidence="2" type="ORF">FOYG_17591</name>
</gene>
<protein>
    <submittedName>
        <fullName evidence="2">Uncharacterized protein</fullName>
    </submittedName>
</protein>
<feature type="region of interest" description="Disordered" evidence="1">
    <location>
        <begin position="92"/>
        <end position="112"/>
    </location>
</feature>
<evidence type="ECO:0000313" key="2">
    <source>
        <dbReference type="EMBL" id="EWY79231.1"/>
    </source>
</evidence>
<feature type="region of interest" description="Disordered" evidence="1">
    <location>
        <begin position="230"/>
        <end position="269"/>
    </location>
</feature>
<accession>W9HGB0</accession>
<organism evidence="2 3">
    <name type="scientific">Fusarium oxysporum NRRL 32931</name>
    <dbReference type="NCBI Taxonomy" id="660029"/>
    <lineage>
        <taxon>Eukaryota</taxon>
        <taxon>Fungi</taxon>
        <taxon>Dikarya</taxon>
        <taxon>Ascomycota</taxon>
        <taxon>Pezizomycotina</taxon>
        <taxon>Sordariomycetes</taxon>
        <taxon>Hypocreomycetidae</taxon>
        <taxon>Hypocreales</taxon>
        <taxon>Nectriaceae</taxon>
        <taxon>Fusarium</taxon>
        <taxon>Fusarium oxysporum species complex</taxon>
    </lineage>
</organism>
<feature type="compositionally biased region" description="Low complexity" evidence="1">
    <location>
        <begin position="235"/>
        <end position="245"/>
    </location>
</feature>
<reference evidence="2 3" key="1">
    <citation type="submission" date="2011-06" db="EMBL/GenBank/DDBJ databases">
        <title>The Genome Sequence of Fusarium oxysporum FOSC 3-a.</title>
        <authorList>
            <consortium name="The Broad Institute Genome Sequencing Platform"/>
            <person name="Ma L.-J."/>
            <person name="Gale L.R."/>
            <person name="Schwartz D.C."/>
            <person name="Zhou S."/>
            <person name="Corby-Kistler H."/>
            <person name="Young S.K."/>
            <person name="Zeng Q."/>
            <person name="Gargeya S."/>
            <person name="Fitzgerald M."/>
            <person name="Haas B."/>
            <person name="Abouelleil A."/>
            <person name="Alvarado L."/>
            <person name="Arachchi H.M."/>
            <person name="Berlin A."/>
            <person name="Brown A."/>
            <person name="Chapman S.B."/>
            <person name="Chen Z."/>
            <person name="Dunbar C."/>
            <person name="Freedman E."/>
            <person name="Gearin G."/>
            <person name="Gellesch M."/>
            <person name="Goldberg J."/>
            <person name="Griggs A."/>
            <person name="Gujja S."/>
            <person name="Heiman D."/>
            <person name="Howarth C."/>
            <person name="Larson L."/>
            <person name="Lui A."/>
            <person name="MacDonald P.J.P."/>
            <person name="Mehta T."/>
            <person name="Montmayeur A."/>
            <person name="Murphy C."/>
            <person name="Neiman D."/>
            <person name="Pearson M."/>
            <person name="Priest M."/>
            <person name="Roberts A."/>
            <person name="Saif S."/>
            <person name="Shea T."/>
            <person name="Shenoy N."/>
            <person name="Sisk P."/>
            <person name="Stolte C."/>
            <person name="Sykes S."/>
            <person name="Wortman J."/>
            <person name="Nusbaum C."/>
            <person name="Birren B."/>
        </authorList>
    </citation>
    <scope>NUCLEOTIDE SEQUENCE [LARGE SCALE GENOMIC DNA]</scope>
    <source>
        <strain evidence="2 3">FOSC 3-a</strain>
    </source>
</reference>
<evidence type="ECO:0000256" key="1">
    <source>
        <dbReference type="SAM" id="MobiDB-lite"/>
    </source>
</evidence>
<name>W9HGB0_FUSOX</name>
<dbReference type="EMBL" id="KI928680">
    <property type="protein sequence ID" value="EWY79231.1"/>
    <property type="molecule type" value="Genomic_DNA"/>
</dbReference>
<evidence type="ECO:0000313" key="3">
    <source>
        <dbReference type="Proteomes" id="UP000030753"/>
    </source>
</evidence>
<dbReference type="HOGENOM" id="CLU_669091_0_0_1"/>
<dbReference type="OrthoDB" id="10278636at2759"/>
<dbReference type="Proteomes" id="UP000030753">
    <property type="component" value="Unassembled WGS sequence"/>
</dbReference>
<sequence length="411" mass="46918">MSNDPLQKLNPNLGCLESNSLEDGILDFDGSATDFKFLWDKFANLAVEASQRYTLQLAVDELLKPKNKSYHSRRLAEFTHFVYPLPLRDETRVEEKSKSKKQKSQEQCEKEAARNDEIRQKFKDVRFDEAVLIGIAFRTQQDLTQADDVKLDYICKHAKALVRIKRLTPHLIQERFFDAIKKGNEDLPTGKQMFIDAIQQMLIDATNTEENIPTLGQWYSRCEEYKKKLERVDDVPPNDNSPPNDSAEDGAKEPPTKKRKTCTESCSDQEFESDTQRAAIFQIDSHKALASLIENLISIDDLAWVTTSADEKRSTVTFYPPRTISKTLSDLQEGIPQDPNSETLASKELRFAAETHESLNVLNEYPSLICSRATLCVKEQPGQDTDLFLSFGLNKTWPSHDHQTLSYVESQ</sequence>